<dbReference type="NCBIfam" id="TIGR01444">
    <property type="entry name" value="fkbM_fam"/>
    <property type="match status" value="1"/>
</dbReference>
<evidence type="ECO:0000259" key="1">
    <source>
        <dbReference type="Pfam" id="PF05050"/>
    </source>
</evidence>
<reference evidence="2" key="1">
    <citation type="submission" date="2019-03" db="EMBL/GenBank/DDBJ databases">
        <title>Single cell metagenomics reveals metabolic interactions within the superorganism composed of flagellate Streblomastix strix and complex community of Bacteroidetes bacteria on its surface.</title>
        <authorList>
            <person name="Treitli S.C."/>
            <person name="Kolisko M."/>
            <person name="Husnik F."/>
            <person name="Keeling P."/>
            <person name="Hampl V."/>
        </authorList>
    </citation>
    <scope>NUCLEOTIDE SEQUENCE</scope>
    <source>
        <strain evidence="2">STM</strain>
    </source>
</reference>
<feature type="domain" description="Methyltransferase FkbM" evidence="1">
    <location>
        <begin position="44"/>
        <end position="184"/>
    </location>
</feature>
<protein>
    <recommendedName>
        <fullName evidence="1">Methyltransferase FkbM domain-containing protein</fullName>
    </recommendedName>
</protein>
<dbReference type="Gene3D" id="3.40.50.150">
    <property type="entry name" value="Vaccinia Virus protein VP39"/>
    <property type="match status" value="1"/>
</dbReference>
<dbReference type="InterPro" id="IPR052514">
    <property type="entry name" value="SAM-dependent_MTase"/>
</dbReference>
<dbReference type="PANTHER" id="PTHR34203">
    <property type="entry name" value="METHYLTRANSFERASE, FKBM FAMILY PROTEIN"/>
    <property type="match status" value="1"/>
</dbReference>
<comment type="caution">
    <text evidence="2">The sequence shown here is derived from an EMBL/GenBank/DDBJ whole genome shotgun (WGS) entry which is preliminary data.</text>
</comment>
<dbReference type="AlphaFoldDB" id="A0A5J4SUM2"/>
<dbReference type="EMBL" id="SNRY01000058">
    <property type="protein sequence ID" value="KAA6348895.1"/>
    <property type="molecule type" value="Genomic_DNA"/>
</dbReference>
<dbReference type="Pfam" id="PF05050">
    <property type="entry name" value="Methyltransf_21"/>
    <property type="match status" value="1"/>
</dbReference>
<name>A0A5J4SUM2_9ZZZZ</name>
<dbReference type="PANTHER" id="PTHR34203:SF15">
    <property type="entry name" value="SLL1173 PROTEIN"/>
    <property type="match status" value="1"/>
</dbReference>
<dbReference type="InterPro" id="IPR029063">
    <property type="entry name" value="SAM-dependent_MTases_sf"/>
</dbReference>
<accession>A0A5J4SUM2</accession>
<gene>
    <name evidence="2" type="ORF">EZS27_003695</name>
</gene>
<dbReference type="InterPro" id="IPR006342">
    <property type="entry name" value="FkbM_mtfrase"/>
</dbReference>
<proteinExistence type="predicted"/>
<dbReference type="SUPFAM" id="SSF53335">
    <property type="entry name" value="S-adenosyl-L-methionine-dependent methyltransferases"/>
    <property type="match status" value="1"/>
</dbReference>
<organism evidence="2">
    <name type="scientific">termite gut metagenome</name>
    <dbReference type="NCBI Taxonomy" id="433724"/>
    <lineage>
        <taxon>unclassified sequences</taxon>
        <taxon>metagenomes</taxon>
        <taxon>organismal metagenomes</taxon>
    </lineage>
</organism>
<evidence type="ECO:0000313" key="2">
    <source>
        <dbReference type="EMBL" id="KAA6348895.1"/>
    </source>
</evidence>
<sequence length="248" mass="29051">MRYSIQKLRAIKEKLLHSKRNEQILGKRTDFYSQFISSNDLCFDVGANLGNRIEPFLRLNAKVIAIEPQKNCCKFLRWKFKDKIVLIEKGLGENEEEKTFYISDVSTLSSFSEEWINSVLKSKRFGTHQWKKTKCIEIKTLDSLIKQYGVPKFIKIDVEGYELEVLKGLSYPVDVISFEYTVPEQTQKIVDCIKQIEKINNNTLFNYSIAENMELAFSEWVTSEKMIDYIHSEKFQSSNFGDIYSRTK</sequence>